<reference evidence="1 2" key="1">
    <citation type="submission" date="2019-06" db="EMBL/GenBank/DDBJ databases">
        <title>A chromosomal-level reference genome of Carpinus fangiana (Coryloideae, Betulaceae).</title>
        <authorList>
            <person name="Yang X."/>
            <person name="Wang Z."/>
            <person name="Zhang L."/>
            <person name="Hao G."/>
            <person name="Liu J."/>
            <person name="Yang Y."/>
        </authorList>
    </citation>
    <scope>NUCLEOTIDE SEQUENCE [LARGE SCALE GENOMIC DNA]</scope>
    <source>
        <strain evidence="1">Cfa_2016G</strain>
        <tissue evidence="1">Leaf</tissue>
    </source>
</reference>
<gene>
    <name evidence="1" type="ORF">FH972_016126</name>
</gene>
<evidence type="ECO:0000313" key="2">
    <source>
        <dbReference type="Proteomes" id="UP000327013"/>
    </source>
</evidence>
<protein>
    <submittedName>
        <fullName evidence="1">Uncharacterized protein</fullName>
    </submittedName>
</protein>
<evidence type="ECO:0000313" key="1">
    <source>
        <dbReference type="EMBL" id="KAE8077571.1"/>
    </source>
</evidence>
<accession>A0A5N6RIF9</accession>
<proteinExistence type="predicted"/>
<dbReference type="AlphaFoldDB" id="A0A5N6RIF9"/>
<organism evidence="1 2">
    <name type="scientific">Carpinus fangiana</name>
    <dbReference type="NCBI Taxonomy" id="176857"/>
    <lineage>
        <taxon>Eukaryota</taxon>
        <taxon>Viridiplantae</taxon>
        <taxon>Streptophyta</taxon>
        <taxon>Embryophyta</taxon>
        <taxon>Tracheophyta</taxon>
        <taxon>Spermatophyta</taxon>
        <taxon>Magnoliopsida</taxon>
        <taxon>eudicotyledons</taxon>
        <taxon>Gunneridae</taxon>
        <taxon>Pentapetalae</taxon>
        <taxon>rosids</taxon>
        <taxon>fabids</taxon>
        <taxon>Fagales</taxon>
        <taxon>Betulaceae</taxon>
        <taxon>Carpinus</taxon>
    </lineage>
</organism>
<keyword evidence="2" id="KW-1185">Reference proteome</keyword>
<name>A0A5N6RIF9_9ROSI</name>
<dbReference type="EMBL" id="CM017326">
    <property type="protein sequence ID" value="KAE8077571.1"/>
    <property type="molecule type" value="Genomic_DNA"/>
</dbReference>
<dbReference type="Proteomes" id="UP000327013">
    <property type="component" value="Chromosome 6"/>
</dbReference>
<sequence>MHVGDLTSAPTLLTDPAVGLRQRRFGSSQLPKMASEFRQTLVADFSKHWWQISANSGGGCGLAGSGGRLWWKVDCQKVLIHVNLSDEIVTPFNPIVTPFIFEVDVRGNLLSKQGPLFEQIVREMQPSSLMHLIAREAL</sequence>